<reference evidence="2 3" key="1">
    <citation type="journal article" date="2023" name="Commun. Biol.">
        <title>Genome analysis of Parmales, the sister group of diatoms, reveals the evolutionary specialization of diatoms from phago-mixotrophs to photoautotrophs.</title>
        <authorList>
            <person name="Ban H."/>
            <person name="Sato S."/>
            <person name="Yoshikawa S."/>
            <person name="Yamada K."/>
            <person name="Nakamura Y."/>
            <person name="Ichinomiya M."/>
            <person name="Sato N."/>
            <person name="Blanc-Mathieu R."/>
            <person name="Endo H."/>
            <person name="Kuwata A."/>
            <person name="Ogata H."/>
        </authorList>
    </citation>
    <scope>NUCLEOTIDE SEQUENCE [LARGE SCALE GENOMIC DNA]</scope>
</reference>
<evidence type="ECO:0000313" key="3">
    <source>
        <dbReference type="Proteomes" id="UP001165060"/>
    </source>
</evidence>
<accession>A0ABQ6N3H4</accession>
<evidence type="ECO:0000256" key="1">
    <source>
        <dbReference type="SAM" id="MobiDB-lite"/>
    </source>
</evidence>
<protein>
    <submittedName>
        <fullName evidence="2">Uncharacterized protein</fullName>
    </submittedName>
</protein>
<keyword evidence="3" id="KW-1185">Reference proteome</keyword>
<name>A0ABQ6N3H4_9STRA</name>
<proteinExistence type="predicted"/>
<dbReference type="EMBL" id="BRYB01002055">
    <property type="protein sequence ID" value="GMI38907.1"/>
    <property type="molecule type" value="Genomic_DNA"/>
</dbReference>
<organism evidence="2 3">
    <name type="scientific">Tetraparma gracilis</name>
    <dbReference type="NCBI Taxonomy" id="2962635"/>
    <lineage>
        <taxon>Eukaryota</taxon>
        <taxon>Sar</taxon>
        <taxon>Stramenopiles</taxon>
        <taxon>Ochrophyta</taxon>
        <taxon>Bolidophyceae</taxon>
        <taxon>Parmales</taxon>
        <taxon>Triparmaceae</taxon>
        <taxon>Tetraparma</taxon>
    </lineage>
</organism>
<dbReference type="Proteomes" id="UP001165060">
    <property type="component" value="Unassembled WGS sequence"/>
</dbReference>
<sequence length="153" mass="15853">MRTESFTLAAKGGGESPVGGVKRRAASAQPDCGAPPAQPPAQDATPRRSARVSSERAGAGRRQSFDSAATFRHVLGGQAMLSVDERSSLSAQDAADSLAAEEMNYTQSLGGAGRKRTFGERPPPSPSSANPNRVKRSNSTGGICPADNFNSSY</sequence>
<gene>
    <name evidence="2" type="ORF">TeGR_g4494</name>
</gene>
<feature type="compositionally biased region" description="Low complexity" evidence="1">
    <location>
        <begin position="28"/>
        <end position="44"/>
    </location>
</feature>
<feature type="region of interest" description="Disordered" evidence="1">
    <location>
        <begin position="101"/>
        <end position="153"/>
    </location>
</feature>
<comment type="caution">
    <text evidence="2">The sequence shown here is derived from an EMBL/GenBank/DDBJ whole genome shotgun (WGS) entry which is preliminary data.</text>
</comment>
<evidence type="ECO:0000313" key="2">
    <source>
        <dbReference type="EMBL" id="GMI38907.1"/>
    </source>
</evidence>
<feature type="region of interest" description="Disordered" evidence="1">
    <location>
        <begin position="1"/>
        <end position="68"/>
    </location>
</feature>